<dbReference type="OrthoDB" id="199946at2"/>
<dbReference type="EC" id="2.7.13.3" evidence="2"/>
<feature type="transmembrane region" description="Helical" evidence="9">
    <location>
        <begin position="29"/>
        <end position="49"/>
    </location>
</feature>
<evidence type="ECO:0000313" key="12">
    <source>
        <dbReference type="Proteomes" id="UP000281498"/>
    </source>
</evidence>
<protein>
    <recommendedName>
        <fullName evidence="2">histidine kinase</fullName>
        <ecNumber evidence="2">2.7.13.3</ecNumber>
    </recommendedName>
</protein>
<keyword evidence="9" id="KW-0812">Transmembrane</keyword>
<dbReference type="InterPro" id="IPR011712">
    <property type="entry name" value="Sig_transdc_His_kin_sub3_dim/P"/>
</dbReference>
<name>A0A3A9KK41_9BACI</name>
<keyword evidence="8" id="KW-0902">Two-component regulatory system</keyword>
<evidence type="ECO:0000256" key="1">
    <source>
        <dbReference type="ARBA" id="ARBA00000085"/>
    </source>
</evidence>
<accession>A0A3A9KK41</accession>
<dbReference type="Pfam" id="PF07730">
    <property type="entry name" value="HisKA_3"/>
    <property type="match status" value="1"/>
</dbReference>
<dbReference type="GO" id="GO:0016020">
    <property type="term" value="C:membrane"/>
    <property type="evidence" value="ECO:0007669"/>
    <property type="project" value="InterPro"/>
</dbReference>
<evidence type="ECO:0000256" key="3">
    <source>
        <dbReference type="ARBA" id="ARBA00022553"/>
    </source>
</evidence>
<dbReference type="InterPro" id="IPR036890">
    <property type="entry name" value="HATPase_C_sf"/>
</dbReference>
<dbReference type="GO" id="GO:0005524">
    <property type="term" value="F:ATP binding"/>
    <property type="evidence" value="ECO:0007669"/>
    <property type="project" value="UniProtKB-KW"/>
</dbReference>
<dbReference type="PANTHER" id="PTHR24421:SF10">
    <property type="entry name" value="NITRATE_NITRITE SENSOR PROTEIN NARQ"/>
    <property type="match status" value="1"/>
</dbReference>
<keyword evidence="4" id="KW-0808">Transferase</keyword>
<dbReference type="RefSeq" id="WP_110938495.1">
    <property type="nucleotide sequence ID" value="NZ_KZ614147.1"/>
</dbReference>
<comment type="catalytic activity">
    <reaction evidence="1">
        <text>ATP + protein L-histidine = ADP + protein N-phospho-L-histidine.</text>
        <dbReference type="EC" id="2.7.13.3"/>
    </reaction>
</comment>
<evidence type="ECO:0000256" key="9">
    <source>
        <dbReference type="SAM" id="Phobius"/>
    </source>
</evidence>
<keyword evidence="6 11" id="KW-0418">Kinase</keyword>
<evidence type="ECO:0000256" key="4">
    <source>
        <dbReference type="ARBA" id="ARBA00022679"/>
    </source>
</evidence>
<evidence type="ECO:0000256" key="8">
    <source>
        <dbReference type="ARBA" id="ARBA00023012"/>
    </source>
</evidence>
<keyword evidence="5" id="KW-0547">Nucleotide-binding</keyword>
<keyword evidence="12" id="KW-1185">Reference proteome</keyword>
<evidence type="ECO:0000313" key="11">
    <source>
        <dbReference type="EMBL" id="RKL68155.1"/>
    </source>
</evidence>
<keyword evidence="3" id="KW-0597">Phosphoprotein</keyword>
<keyword evidence="9" id="KW-0472">Membrane</keyword>
<dbReference type="Gene3D" id="1.20.5.1930">
    <property type="match status" value="1"/>
</dbReference>
<comment type="caution">
    <text evidence="11">The sequence shown here is derived from an EMBL/GenBank/DDBJ whole genome shotgun (WGS) entry which is preliminary data.</text>
</comment>
<dbReference type="GO" id="GO:0046983">
    <property type="term" value="F:protein dimerization activity"/>
    <property type="evidence" value="ECO:0007669"/>
    <property type="project" value="InterPro"/>
</dbReference>
<feature type="transmembrane region" description="Helical" evidence="9">
    <location>
        <begin position="56"/>
        <end position="74"/>
    </location>
</feature>
<organism evidence="11 12">
    <name type="scientific">Salipaludibacillus neizhouensis</name>
    <dbReference type="NCBI Taxonomy" id="885475"/>
    <lineage>
        <taxon>Bacteria</taxon>
        <taxon>Bacillati</taxon>
        <taxon>Bacillota</taxon>
        <taxon>Bacilli</taxon>
        <taxon>Bacillales</taxon>
        <taxon>Bacillaceae</taxon>
    </lineage>
</organism>
<dbReference type="EMBL" id="PDOE01000002">
    <property type="protein sequence ID" value="RKL68155.1"/>
    <property type="molecule type" value="Genomic_DNA"/>
</dbReference>
<evidence type="ECO:0000259" key="10">
    <source>
        <dbReference type="Pfam" id="PF07730"/>
    </source>
</evidence>
<feature type="transmembrane region" description="Helical" evidence="9">
    <location>
        <begin position="103"/>
        <end position="120"/>
    </location>
</feature>
<dbReference type="CDD" id="cd16917">
    <property type="entry name" value="HATPase_UhpB-NarQ-NarX-like"/>
    <property type="match status" value="1"/>
</dbReference>
<keyword evidence="9" id="KW-1133">Transmembrane helix</keyword>
<dbReference type="AlphaFoldDB" id="A0A3A9KK41"/>
<evidence type="ECO:0000256" key="2">
    <source>
        <dbReference type="ARBA" id="ARBA00012438"/>
    </source>
</evidence>
<dbReference type="Proteomes" id="UP000281498">
    <property type="component" value="Unassembled WGS sequence"/>
</dbReference>
<evidence type="ECO:0000256" key="6">
    <source>
        <dbReference type="ARBA" id="ARBA00022777"/>
    </source>
</evidence>
<feature type="domain" description="Signal transduction histidine kinase subgroup 3 dimerisation and phosphoacceptor" evidence="10">
    <location>
        <begin position="183"/>
        <end position="245"/>
    </location>
</feature>
<proteinExistence type="predicted"/>
<evidence type="ECO:0000256" key="7">
    <source>
        <dbReference type="ARBA" id="ARBA00022840"/>
    </source>
</evidence>
<dbReference type="InterPro" id="IPR050482">
    <property type="entry name" value="Sensor_HK_TwoCompSys"/>
</dbReference>
<feature type="transmembrane region" description="Helical" evidence="9">
    <location>
        <begin position="126"/>
        <end position="144"/>
    </location>
</feature>
<dbReference type="PANTHER" id="PTHR24421">
    <property type="entry name" value="NITRATE/NITRITE SENSOR PROTEIN NARX-RELATED"/>
    <property type="match status" value="1"/>
</dbReference>
<dbReference type="GO" id="GO:0000155">
    <property type="term" value="F:phosphorelay sensor kinase activity"/>
    <property type="evidence" value="ECO:0007669"/>
    <property type="project" value="InterPro"/>
</dbReference>
<feature type="transmembrane region" description="Helical" evidence="9">
    <location>
        <begin position="5"/>
        <end position="23"/>
    </location>
</feature>
<reference evidence="11 12" key="1">
    <citation type="submission" date="2017-10" db="EMBL/GenBank/DDBJ databases">
        <title>Bacillus sp. nov., a halophilic bacterium isolated from a Keqin Lake.</title>
        <authorList>
            <person name="Wang H."/>
        </authorList>
    </citation>
    <scope>NUCLEOTIDE SEQUENCE [LARGE SCALE GENOMIC DNA]</scope>
    <source>
        <strain evidence="11 12">KCTC 13187</strain>
    </source>
</reference>
<sequence length="380" mass="43177">MRAYWIWFLLLTTVWFFAIYHIIDNPVEAPLRIVGSAVFFTLFFISPLFRKKQDELTYLLCAAALLSIITLWPVDGIEPNPYTLLVFSILAGKAVYRLKPFQAFIVGGILVLGAVAPGIAGYSSFSVIFMLLYAVSLCVAFIVYRKLLNRTEDSSARYEALLSEYRKMRRSTATDEELARQEERSQIGRDIHDSVGHKLTALLMQLEVFRMQADGETEKRLEELKKLTKESLEETRKAVKVLRDDQVGGISAVINLIRKLEAESFIRIQFSVKHGVMSAPLENEQAIVIYRAVQEGLTNIMRHTPAREAEIMFEAPGKGVFRFEVSNSIKEKVNYREGFGLTSMRERIEKIGGQLEIVQYDGRFIIRGTLSLKDRSGVSV</sequence>
<keyword evidence="7" id="KW-0067">ATP-binding</keyword>
<gene>
    <name evidence="11" type="ORF">CR203_06625</name>
</gene>
<evidence type="ECO:0000256" key="5">
    <source>
        <dbReference type="ARBA" id="ARBA00022741"/>
    </source>
</evidence>
<dbReference type="Gene3D" id="3.30.565.10">
    <property type="entry name" value="Histidine kinase-like ATPase, C-terminal domain"/>
    <property type="match status" value="1"/>
</dbReference>